<feature type="compositionally biased region" description="Basic and acidic residues" evidence="1">
    <location>
        <begin position="417"/>
        <end position="427"/>
    </location>
</feature>
<feature type="domain" description="DUF6884" evidence="2">
    <location>
        <begin position="161"/>
        <end position="287"/>
    </location>
</feature>
<evidence type="ECO:0000256" key="1">
    <source>
        <dbReference type="SAM" id="MobiDB-lite"/>
    </source>
</evidence>
<organism evidence="3 4">
    <name type="scientific">Dactylosporangium maewongense</name>
    <dbReference type="NCBI Taxonomy" id="634393"/>
    <lineage>
        <taxon>Bacteria</taxon>
        <taxon>Bacillati</taxon>
        <taxon>Actinomycetota</taxon>
        <taxon>Actinomycetes</taxon>
        <taxon>Micromonosporales</taxon>
        <taxon>Micromonosporaceae</taxon>
        <taxon>Dactylosporangium</taxon>
    </lineage>
</organism>
<proteinExistence type="predicted"/>
<accession>A0ABN2DDZ3</accession>
<dbReference type="Pfam" id="PF21818">
    <property type="entry name" value="DUF6884"/>
    <property type="match status" value="1"/>
</dbReference>
<evidence type="ECO:0000259" key="2">
    <source>
        <dbReference type="Pfam" id="PF21818"/>
    </source>
</evidence>
<feature type="region of interest" description="Disordered" evidence="1">
    <location>
        <begin position="399"/>
        <end position="435"/>
    </location>
</feature>
<gene>
    <name evidence="3" type="ORF">GCM10009827_117010</name>
</gene>
<feature type="compositionally biased region" description="Low complexity" evidence="1">
    <location>
        <begin position="473"/>
        <end position="494"/>
    </location>
</feature>
<dbReference type="EMBL" id="BAAAQD010000056">
    <property type="protein sequence ID" value="GAA1575733.1"/>
    <property type="molecule type" value="Genomic_DNA"/>
</dbReference>
<evidence type="ECO:0000313" key="3">
    <source>
        <dbReference type="EMBL" id="GAA1575733.1"/>
    </source>
</evidence>
<comment type="caution">
    <text evidence="3">The sequence shown here is derived from an EMBL/GenBank/DDBJ whole genome shotgun (WGS) entry which is preliminary data.</text>
</comment>
<protein>
    <recommendedName>
        <fullName evidence="2">DUF6884 domain-containing protein</fullName>
    </recommendedName>
</protein>
<reference evidence="3 4" key="1">
    <citation type="journal article" date="2019" name="Int. J. Syst. Evol. Microbiol.">
        <title>The Global Catalogue of Microorganisms (GCM) 10K type strain sequencing project: providing services to taxonomists for standard genome sequencing and annotation.</title>
        <authorList>
            <consortium name="The Broad Institute Genomics Platform"/>
            <consortium name="The Broad Institute Genome Sequencing Center for Infectious Disease"/>
            <person name="Wu L."/>
            <person name="Ma J."/>
        </authorList>
    </citation>
    <scope>NUCLEOTIDE SEQUENCE [LARGE SCALE GENOMIC DNA]</scope>
    <source>
        <strain evidence="3 4">JCM 15933</strain>
    </source>
</reference>
<sequence length="523" mass="56462">MCRPHAAAYRNGTVNRHGSVTPGWQPRTPLAMPTETCMDVPLPTGPGTVAPGQRVRCMPGSLPARDGGQGGGILRSIGPKTSVVDVDGGGPRRIRNELLHPSAGPTVAAWRHGRGYRTTFPDGRSWLPGWAWLGWTVAEHQQYAAGQRRLPEPAPAPQRLIIVVCGARKVDRIEAPAGELYVGSYHRAARRAADAIRTPGTRVMILSAWYGLVELSDMLLRYDARLGQRHTITAEALREQAEQLGLLDVTDVVVLAPAPYARLARFVWPNATCPLDGTRGIGEQLRRFATLASAATTIAPDPQAKARPTRWDHSVAGERHVIGAQGGHAHLDLARHAPPRTPTPACRARRRQTDWVTTQEPLNCPRCAVIQARRQDLRRWCAMVERLAAAAHQPLLAEAPARPAPIDSVRPGAQRPDQVRDGGEGSRRSPAGRAVRAARAALSFRFQVVIRSRRGGPGRRTRGDPLDELHLSAGPKTATAGGARTAAARGQTRRPGPPPGQMLLPVAGPLTVRRHHHCAPPGP</sequence>
<name>A0ABN2DDZ3_9ACTN</name>
<evidence type="ECO:0000313" key="4">
    <source>
        <dbReference type="Proteomes" id="UP001501470"/>
    </source>
</evidence>
<feature type="compositionally biased region" description="Basic and acidic residues" evidence="1">
    <location>
        <begin position="461"/>
        <end position="470"/>
    </location>
</feature>
<feature type="region of interest" description="Disordered" evidence="1">
    <location>
        <begin position="453"/>
        <end position="502"/>
    </location>
</feature>
<keyword evidence="4" id="KW-1185">Reference proteome</keyword>
<dbReference type="InterPro" id="IPR049251">
    <property type="entry name" value="DUF6884"/>
</dbReference>
<dbReference type="Proteomes" id="UP001501470">
    <property type="component" value="Unassembled WGS sequence"/>
</dbReference>